<protein>
    <submittedName>
        <fullName evidence="7">Precorrin-6Y C5,15-methyltransferase (Decarboxylating)</fullName>
        <ecNumber evidence="7">2.1.1.132</ecNumber>
    </submittedName>
</protein>
<evidence type="ECO:0000256" key="4">
    <source>
        <dbReference type="ARBA" id="ARBA00022679"/>
    </source>
</evidence>
<accession>M5Q1T3</accession>
<evidence type="ECO:0000313" key="7">
    <source>
        <dbReference type="EMBL" id="EMG36828.1"/>
    </source>
</evidence>
<dbReference type="InterPro" id="IPR035996">
    <property type="entry name" value="4pyrrol_Methylase_sf"/>
</dbReference>
<dbReference type="InterPro" id="IPR020596">
    <property type="entry name" value="rRNA_Ade_Mease_Trfase_CS"/>
</dbReference>
<dbReference type="OrthoDB" id="9787825at2"/>
<dbReference type="AlphaFoldDB" id="M5Q1T3"/>
<comment type="caution">
    <text evidence="7">The sequence shown here is derived from an EMBL/GenBank/DDBJ whole genome shotgun (WGS) entry which is preliminary data.</text>
</comment>
<dbReference type="InterPro" id="IPR014776">
    <property type="entry name" value="4pyrrole_Mease_sub2"/>
</dbReference>
<dbReference type="EMBL" id="AOSV01000026">
    <property type="protein sequence ID" value="EMG36828.1"/>
    <property type="molecule type" value="Genomic_DNA"/>
</dbReference>
<dbReference type="Gene3D" id="3.40.50.150">
    <property type="entry name" value="Vaccinia Virus protein VP39"/>
    <property type="match status" value="1"/>
</dbReference>
<dbReference type="Pfam" id="PF00590">
    <property type="entry name" value="TP_methylase"/>
    <property type="match status" value="1"/>
</dbReference>
<dbReference type="SUPFAM" id="SSF53335">
    <property type="entry name" value="S-adenosyl-L-methionine-dependent methyltransferases"/>
    <property type="match status" value="1"/>
</dbReference>
<reference evidence="7 8" key="1">
    <citation type="journal article" date="2013" name="Genome Announc.">
        <title>Draft Genome Sequence for Desulfovibrio africanus Strain PCS.</title>
        <authorList>
            <person name="Brown S.D."/>
            <person name="Utturkar S.M."/>
            <person name="Arkin A.P."/>
            <person name="Deutschbauer A.M."/>
            <person name="Elias D.A."/>
            <person name="Hazen T.C."/>
            <person name="Chakraborty R."/>
        </authorList>
    </citation>
    <scope>NUCLEOTIDE SEQUENCE [LARGE SCALE GENOMIC DNA]</scope>
    <source>
        <strain evidence="7 8">PCS</strain>
    </source>
</reference>
<organism evidence="7 8">
    <name type="scientific">Desulfocurvibacter africanus PCS</name>
    <dbReference type="NCBI Taxonomy" id="1262666"/>
    <lineage>
        <taxon>Bacteria</taxon>
        <taxon>Pseudomonadati</taxon>
        <taxon>Thermodesulfobacteriota</taxon>
        <taxon>Desulfovibrionia</taxon>
        <taxon>Desulfovibrionales</taxon>
        <taxon>Desulfovibrionaceae</taxon>
        <taxon>Desulfocurvibacter</taxon>
    </lineage>
</organism>
<dbReference type="PIRSF" id="PIRSF036428">
    <property type="entry name" value="CobL"/>
    <property type="match status" value="1"/>
</dbReference>
<dbReference type="PANTHER" id="PTHR43182:SF1">
    <property type="entry name" value="COBALT-PRECORRIN-7 C(5)-METHYLTRANSFERASE"/>
    <property type="match status" value="1"/>
</dbReference>
<dbReference type="NCBIfam" id="TIGR02469">
    <property type="entry name" value="CbiT"/>
    <property type="match status" value="1"/>
</dbReference>
<dbReference type="PANTHER" id="PTHR43182">
    <property type="entry name" value="COBALT-PRECORRIN-6B C(15)-METHYLTRANSFERASE (DECARBOXYLATING)"/>
    <property type="match status" value="1"/>
</dbReference>
<dbReference type="InterPro" id="IPR050714">
    <property type="entry name" value="Cobalamin_biosynth_MTase"/>
</dbReference>
<dbReference type="InterPro" id="IPR006365">
    <property type="entry name" value="Cbl_synth_CobL"/>
</dbReference>
<evidence type="ECO:0000256" key="1">
    <source>
        <dbReference type="ARBA" id="ARBA00004953"/>
    </source>
</evidence>
<dbReference type="GO" id="GO:0009236">
    <property type="term" value="P:cobalamin biosynthetic process"/>
    <property type="evidence" value="ECO:0007669"/>
    <property type="project" value="UniProtKB-UniPathway"/>
</dbReference>
<dbReference type="GO" id="GO:0046025">
    <property type="term" value="F:precorrin-6Y C5,15-methyltransferase (decarboxylating) activity"/>
    <property type="evidence" value="ECO:0007669"/>
    <property type="project" value="UniProtKB-EC"/>
</dbReference>
<evidence type="ECO:0000256" key="2">
    <source>
        <dbReference type="ARBA" id="ARBA00022573"/>
    </source>
</evidence>
<evidence type="ECO:0000256" key="3">
    <source>
        <dbReference type="ARBA" id="ARBA00022603"/>
    </source>
</evidence>
<sequence length="408" mass="43928">MQEAHTQPPVEIIGAGLTEGHMCRHVYDVVRKANVLVGGRRMLARYLGHPAQKIEIVSPLSAVIEAIERNQSLSLHVVVLADGDPLFFGIGRRLVEALGADKVRIHPGITALQAAAARLKIAWEDIPAVSLHGRSDWSPLFAALSRRPRVAVYTDATNTPSAIARRLLERGAEAFGMHVLENLHESEERVGRYTLTEAAGLDFAPLNLVILECERAPELPLRLGLPDEALSPGGLITKAPVRAASLAALALPPDGTLWDLGAGSGAVSIEAAALMERGRIFGVERDPGRMERIRENIRRTHAFSVEPVQGDITEAMASLPDPDRVFFGGGLSRDTRPLELACARLASGGILVANLVLLDGLSRAKAYLDSLGWETDVTQLSCCRSKPLAGDTRLEGLNPVFILRGVKP</sequence>
<dbReference type="InterPro" id="IPR014777">
    <property type="entry name" value="4pyrrole_Mease_sub1"/>
</dbReference>
<dbReference type="RefSeq" id="WP_005987417.1">
    <property type="nucleotide sequence ID" value="NZ_AOSV01000026.1"/>
</dbReference>
<dbReference type="Gene3D" id="3.40.1010.10">
    <property type="entry name" value="Cobalt-precorrin-4 Transmethylase, Domain 1"/>
    <property type="match status" value="1"/>
</dbReference>
<proteinExistence type="predicted"/>
<dbReference type="SUPFAM" id="SSF53790">
    <property type="entry name" value="Tetrapyrrole methylase"/>
    <property type="match status" value="1"/>
</dbReference>
<keyword evidence="2" id="KW-0169">Cobalamin biosynthesis</keyword>
<evidence type="ECO:0000259" key="6">
    <source>
        <dbReference type="Pfam" id="PF00590"/>
    </source>
</evidence>
<keyword evidence="4 7" id="KW-0808">Transferase</keyword>
<dbReference type="PROSITE" id="PS01131">
    <property type="entry name" value="RRNA_A_DIMETH"/>
    <property type="match status" value="1"/>
</dbReference>
<dbReference type="Proteomes" id="UP000011922">
    <property type="component" value="Unassembled WGS sequence"/>
</dbReference>
<dbReference type="InterPro" id="IPR029063">
    <property type="entry name" value="SAM-dependent_MTases_sf"/>
</dbReference>
<evidence type="ECO:0000313" key="8">
    <source>
        <dbReference type="Proteomes" id="UP000011922"/>
    </source>
</evidence>
<dbReference type="GO" id="GO:0000179">
    <property type="term" value="F:rRNA (adenine-N6,N6-)-dimethyltransferase activity"/>
    <property type="evidence" value="ECO:0007669"/>
    <property type="project" value="InterPro"/>
</dbReference>
<keyword evidence="3 7" id="KW-0489">Methyltransferase</keyword>
<dbReference type="InterPro" id="IPR000878">
    <property type="entry name" value="4pyrrol_Mease"/>
</dbReference>
<dbReference type="CDD" id="cd02440">
    <property type="entry name" value="AdoMet_MTases"/>
    <property type="match status" value="1"/>
</dbReference>
<feature type="domain" description="Tetrapyrrole methylase" evidence="6">
    <location>
        <begin position="12"/>
        <end position="198"/>
    </location>
</feature>
<comment type="pathway">
    <text evidence="1">Cofactor biosynthesis; adenosylcobalamin biosynthesis.</text>
</comment>
<evidence type="ECO:0000256" key="5">
    <source>
        <dbReference type="ARBA" id="ARBA00022691"/>
    </source>
</evidence>
<dbReference type="Pfam" id="PF01135">
    <property type="entry name" value="PCMT"/>
    <property type="match status" value="1"/>
</dbReference>
<dbReference type="GO" id="GO:0008276">
    <property type="term" value="F:protein methyltransferase activity"/>
    <property type="evidence" value="ECO:0007669"/>
    <property type="project" value="InterPro"/>
</dbReference>
<dbReference type="EC" id="2.1.1.132" evidence="7"/>
<dbReference type="CDD" id="cd11644">
    <property type="entry name" value="Precorrin-6Y-MT"/>
    <property type="match status" value="1"/>
</dbReference>
<dbReference type="NCBIfam" id="TIGR02467">
    <property type="entry name" value="CbiE"/>
    <property type="match status" value="1"/>
</dbReference>
<dbReference type="UniPathway" id="UPA00148"/>
<dbReference type="Gene3D" id="3.30.950.10">
    <property type="entry name" value="Methyltransferase, Cobalt-precorrin-4 Transmethylase, Domain 2"/>
    <property type="match status" value="1"/>
</dbReference>
<gene>
    <name evidence="7" type="ORF">PCS_02361</name>
</gene>
<name>M5Q1T3_DESAF</name>
<dbReference type="PATRIC" id="fig|1262666.3.peg.2400"/>
<keyword evidence="5" id="KW-0949">S-adenosyl-L-methionine</keyword>
<dbReference type="InterPro" id="IPR012818">
    <property type="entry name" value="CbiE"/>
</dbReference>
<dbReference type="InterPro" id="IPR014008">
    <property type="entry name" value="Cbl_synth_MTase_CbiT"/>
</dbReference>